<comment type="similarity">
    <text evidence="3">Belongs to the GRAS family.</text>
</comment>
<keyword evidence="5" id="KW-1185">Reference proteome</keyword>
<evidence type="ECO:0000256" key="1">
    <source>
        <dbReference type="ARBA" id="ARBA00023015"/>
    </source>
</evidence>
<gene>
    <name evidence="4" type="ORF">M6B38_204785</name>
</gene>
<comment type="caution">
    <text evidence="3">Lacks conserved residue(s) required for the propagation of feature annotation.</text>
</comment>
<evidence type="ECO:0000256" key="2">
    <source>
        <dbReference type="ARBA" id="ARBA00023163"/>
    </source>
</evidence>
<accession>A0AAX6E7R9</accession>
<comment type="caution">
    <text evidence="4">The sequence shown here is derived from an EMBL/GenBank/DDBJ whole genome shotgun (WGS) entry which is preliminary data.</text>
</comment>
<protein>
    <submittedName>
        <fullName evidence="4">Scarecrow-like protein 8</fullName>
    </submittedName>
</protein>
<dbReference type="EMBL" id="JANAVB010039213">
    <property type="protein sequence ID" value="KAJ6800098.1"/>
    <property type="molecule type" value="Genomic_DNA"/>
</dbReference>
<proteinExistence type="inferred from homology"/>
<dbReference type="Pfam" id="PF03514">
    <property type="entry name" value="GRAS"/>
    <property type="match status" value="1"/>
</dbReference>
<name>A0AAX6E7R9_IRIPA</name>
<sequence length="145" mass="16260">MDQLLSPPSVLVSTNKLGLMAANLAIIDATRDQPKIHVFDFEIVQGGQYAALIHAVSERCYKEVWHREYSFAWCKGWRNYGGAEKEGTSREIWGLVVHTPSDEEAKKKARLGRFAGKIKPNTLGEEKMKARAARNLLKNEGACML</sequence>
<keyword evidence="2" id="KW-0804">Transcription</keyword>
<reference evidence="4" key="1">
    <citation type="journal article" date="2023" name="GigaByte">
        <title>Genome assembly of the bearded iris, Iris pallida Lam.</title>
        <authorList>
            <person name="Bruccoleri R.E."/>
            <person name="Oakeley E.J."/>
            <person name="Faust A.M.E."/>
            <person name="Altorfer M."/>
            <person name="Dessus-Babus S."/>
            <person name="Burckhardt D."/>
            <person name="Oertli M."/>
            <person name="Naumann U."/>
            <person name="Petersen F."/>
            <person name="Wong J."/>
        </authorList>
    </citation>
    <scope>NUCLEOTIDE SEQUENCE</scope>
    <source>
        <strain evidence="4">GSM-AAB239-AS_SAM_17_03QT</strain>
    </source>
</reference>
<dbReference type="Proteomes" id="UP001140949">
    <property type="component" value="Unassembled WGS sequence"/>
</dbReference>
<dbReference type="AlphaFoldDB" id="A0AAX6E7R9"/>
<feature type="region of interest" description="SAW" evidence="3">
    <location>
        <begin position="138"/>
        <end position="145"/>
    </location>
</feature>
<evidence type="ECO:0000313" key="5">
    <source>
        <dbReference type="Proteomes" id="UP001140949"/>
    </source>
</evidence>
<reference evidence="4" key="2">
    <citation type="submission" date="2023-04" db="EMBL/GenBank/DDBJ databases">
        <authorList>
            <person name="Bruccoleri R.E."/>
            <person name="Oakeley E.J."/>
            <person name="Faust A.-M."/>
            <person name="Dessus-Babus S."/>
            <person name="Altorfer M."/>
            <person name="Burckhardt D."/>
            <person name="Oertli M."/>
            <person name="Naumann U."/>
            <person name="Petersen F."/>
            <person name="Wong J."/>
        </authorList>
    </citation>
    <scope>NUCLEOTIDE SEQUENCE</scope>
    <source>
        <strain evidence="4">GSM-AAB239-AS_SAM_17_03QT</strain>
        <tissue evidence="4">Leaf</tissue>
    </source>
</reference>
<dbReference type="PROSITE" id="PS50985">
    <property type="entry name" value="GRAS"/>
    <property type="match status" value="1"/>
</dbReference>
<keyword evidence="1" id="KW-0805">Transcription regulation</keyword>
<evidence type="ECO:0000256" key="3">
    <source>
        <dbReference type="PROSITE-ProRule" id="PRU01191"/>
    </source>
</evidence>
<evidence type="ECO:0000313" key="4">
    <source>
        <dbReference type="EMBL" id="KAJ6800098.1"/>
    </source>
</evidence>
<dbReference type="InterPro" id="IPR005202">
    <property type="entry name" value="TF_GRAS"/>
</dbReference>
<organism evidence="4 5">
    <name type="scientific">Iris pallida</name>
    <name type="common">Sweet iris</name>
    <dbReference type="NCBI Taxonomy" id="29817"/>
    <lineage>
        <taxon>Eukaryota</taxon>
        <taxon>Viridiplantae</taxon>
        <taxon>Streptophyta</taxon>
        <taxon>Embryophyta</taxon>
        <taxon>Tracheophyta</taxon>
        <taxon>Spermatophyta</taxon>
        <taxon>Magnoliopsida</taxon>
        <taxon>Liliopsida</taxon>
        <taxon>Asparagales</taxon>
        <taxon>Iridaceae</taxon>
        <taxon>Iridoideae</taxon>
        <taxon>Irideae</taxon>
        <taxon>Iris</taxon>
    </lineage>
</organism>